<dbReference type="AlphaFoldDB" id="A0A848LBU7"/>
<name>A0A848LBU7_9BACT</name>
<dbReference type="Pfam" id="PF12439">
    <property type="entry name" value="GDE_N"/>
    <property type="match status" value="1"/>
</dbReference>
<keyword evidence="4" id="KW-1185">Reference proteome</keyword>
<protein>
    <recommendedName>
        <fullName evidence="2">Glycogen debranching enzyme bacterial and archaeal type N-terminal domain-containing protein</fullName>
    </recommendedName>
</protein>
<evidence type="ECO:0000313" key="3">
    <source>
        <dbReference type="EMBL" id="NMO15964.1"/>
    </source>
</evidence>
<dbReference type="Proteomes" id="UP000518300">
    <property type="component" value="Unassembled WGS sequence"/>
</dbReference>
<sequence>MPGLGLASQRQVAPAPVRGDGLGGYACGTVAGVPTHRFHAFLVAALPAPLGRVVMLSQLTERITLPDGRRG</sequence>
<feature type="region of interest" description="Disordered" evidence="1">
    <location>
        <begin position="1"/>
        <end position="21"/>
    </location>
</feature>
<comment type="caution">
    <text evidence="3">The sequence shown here is derived from an EMBL/GenBank/DDBJ whole genome shotgun (WGS) entry which is preliminary data.</text>
</comment>
<evidence type="ECO:0000313" key="4">
    <source>
        <dbReference type="Proteomes" id="UP000518300"/>
    </source>
</evidence>
<proteinExistence type="predicted"/>
<organism evidence="3 4">
    <name type="scientific">Pyxidicoccus fallax</name>
    <dbReference type="NCBI Taxonomy" id="394095"/>
    <lineage>
        <taxon>Bacteria</taxon>
        <taxon>Pseudomonadati</taxon>
        <taxon>Myxococcota</taxon>
        <taxon>Myxococcia</taxon>
        <taxon>Myxococcales</taxon>
        <taxon>Cystobacterineae</taxon>
        <taxon>Myxococcaceae</taxon>
        <taxon>Pyxidicoccus</taxon>
    </lineage>
</organism>
<accession>A0A848LBU7</accession>
<dbReference type="EMBL" id="JABBJJ010000052">
    <property type="protein sequence ID" value="NMO15964.1"/>
    <property type="molecule type" value="Genomic_DNA"/>
</dbReference>
<evidence type="ECO:0000259" key="2">
    <source>
        <dbReference type="Pfam" id="PF12439"/>
    </source>
</evidence>
<feature type="domain" description="Glycogen debranching enzyme bacterial and archaeal type N-terminal" evidence="2">
    <location>
        <begin position="19"/>
        <end position="68"/>
    </location>
</feature>
<gene>
    <name evidence="3" type="ORF">HG543_14045</name>
</gene>
<dbReference type="InterPro" id="IPR024742">
    <property type="entry name" value="Glycogen_debranch_N"/>
</dbReference>
<reference evidence="3 4" key="1">
    <citation type="submission" date="2020-04" db="EMBL/GenBank/DDBJ databases">
        <title>Draft genome of Pyxidicoccus fallax type strain.</title>
        <authorList>
            <person name="Whitworth D.E."/>
        </authorList>
    </citation>
    <scope>NUCLEOTIDE SEQUENCE [LARGE SCALE GENOMIC DNA]</scope>
    <source>
        <strain evidence="3 4">DSM 14698</strain>
    </source>
</reference>
<evidence type="ECO:0000256" key="1">
    <source>
        <dbReference type="SAM" id="MobiDB-lite"/>
    </source>
</evidence>
<dbReference type="RefSeq" id="WP_169345246.1">
    <property type="nucleotide sequence ID" value="NZ_JABBJJ010000052.1"/>
</dbReference>